<reference evidence="2" key="1">
    <citation type="submission" date="2017-01" db="EMBL/GenBank/DDBJ databases">
        <title>Comparative genomics of anhydrobiosis in the tardigrade Hypsibius dujardini.</title>
        <authorList>
            <person name="Yoshida Y."/>
            <person name="Koutsovoulos G."/>
            <person name="Laetsch D."/>
            <person name="Stevens L."/>
            <person name="Kumar S."/>
            <person name="Horikawa D."/>
            <person name="Ishino K."/>
            <person name="Komine S."/>
            <person name="Tomita M."/>
            <person name="Blaxter M."/>
            <person name="Arakawa K."/>
        </authorList>
    </citation>
    <scope>NUCLEOTIDE SEQUENCE [LARGE SCALE GENOMIC DNA]</scope>
    <source>
        <strain evidence="2">Z151</strain>
    </source>
</reference>
<dbReference type="EMBL" id="MTYJ01000009">
    <property type="protein sequence ID" value="OQV23816.1"/>
    <property type="molecule type" value="Genomic_DNA"/>
</dbReference>
<dbReference type="AlphaFoldDB" id="A0A1W0X8E5"/>
<dbReference type="OrthoDB" id="273181at2759"/>
<comment type="caution">
    <text evidence="1">The sequence shown here is derived from an EMBL/GenBank/DDBJ whole genome shotgun (WGS) entry which is preliminary data.</text>
</comment>
<dbReference type="Proteomes" id="UP000192578">
    <property type="component" value="Unassembled WGS sequence"/>
</dbReference>
<evidence type="ECO:0000313" key="1">
    <source>
        <dbReference type="EMBL" id="OQV23816.1"/>
    </source>
</evidence>
<evidence type="ECO:0000313" key="2">
    <source>
        <dbReference type="Proteomes" id="UP000192578"/>
    </source>
</evidence>
<organism evidence="1 2">
    <name type="scientific">Hypsibius exemplaris</name>
    <name type="common">Freshwater tardigrade</name>
    <dbReference type="NCBI Taxonomy" id="2072580"/>
    <lineage>
        <taxon>Eukaryota</taxon>
        <taxon>Metazoa</taxon>
        <taxon>Ecdysozoa</taxon>
        <taxon>Tardigrada</taxon>
        <taxon>Eutardigrada</taxon>
        <taxon>Parachela</taxon>
        <taxon>Hypsibioidea</taxon>
        <taxon>Hypsibiidae</taxon>
        <taxon>Hypsibius</taxon>
    </lineage>
</organism>
<gene>
    <name evidence="1" type="ORF">BV898_02168</name>
</gene>
<sequence length="229" mass="25878">MKSRCCSRIARNSRDNPRIPASCAVAASPSILCCCRFSKYPVLLPLSKYPLLLPLLQVSVLLPLSKYPCCCRFSKYPVCCRFSKLSVLCRFSKYPVACFRSHKYPVLFPLLQVSWLLPLLKYPAVAVPPPRQWRAEWRLRGTAHLEQIASGLHFIEHIIQDRQGSVYIHCKLADRGVPTSRPHISRQGGEKSEEGLAQLKSNDLKFGLAREGVRSLEDYYTKAIGKGKS</sequence>
<keyword evidence="2" id="KW-1185">Reference proteome</keyword>
<accession>A0A1W0X8E5</accession>
<name>A0A1W0X8E5_HYPEX</name>
<protein>
    <submittedName>
        <fullName evidence="1">Uncharacterized protein</fullName>
    </submittedName>
</protein>
<proteinExistence type="predicted"/>